<protein>
    <submittedName>
        <fullName evidence="2">tRNA threonylcarbamoyladenosine dehydratase</fullName>
    </submittedName>
</protein>
<dbReference type="EMBL" id="QWKH01000003">
    <property type="protein sequence ID" value="NBI33582.1"/>
    <property type="molecule type" value="Genomic_DNA"/>
</dbReference>
<comment type="caution">
    <text evidence="2">The sequence shown here is derived from an EMBL/GenBank/DDBJ whole genome shotgun (WGS) entry which is preliminary data.</text>
</comment>
<gene>
    <name evidence="2" type="ORF">D1639_00725</name>
</gene>
<dbReference type="InterPro" id="IPR000594">
    <property type="entry name" value="ThiF_NAD_FAD-bd"/>
</dbReference>
<proteinExistence type="predicted"/>
<organism evidence="2">
    <name type="scientific">Muribaculaceae bacterium Z82</name>
    <dbReference type="NCBI Taxonomy" id="2304548"/>
    <lineage>
        <taxon>Bacteria</taxon>
        <taxon>Pseudomonadati</taxon>
        <taxon>Bacteroidota</taxon>
        <taxon>Bacteroidia</taxon>
        <taxon>Bacteroidales</taxon>
        <taxon>Muribaculaceae</taxon>
    </lineage>
</organism>
<dbReference type="GO" id="GO:0061503">
    <property type="term" value="F:tRNA threonylcarbamoyladenosine dehydratase"/>
    <property type="evidence" value="ECO:0007669"/>
    <property type="project" value="TreeGrafter"/>
</dbReference>
<name>A0A7C9JI84_9BACT</name>
<dbReference type="AlphaFoldDB" id="A0A7C9JI84"/>
<dbReference type="SUPFAM" id="SSF69572">
    <property type="entry name" value="Activating enzymes of the ubiquitin-like proteins"/>
    <property type="match status" value="1"/>
</dbReference>
<sequence length="254" mass="27090">MTDAGEAADSRLVRIMGREGVERLRAAKVVVLGLGGVGSSCAEALVRGGVGHLVLVDHDVVQPSNLNRQALAFMSTIGKKKAQVMAAMVRDINPQANAVPVEEFLLAENVGAFMEAWAADADYVVDAIDTISAKLALAEYACAHGTPLISSMGAANKLHPECLREADLFQTVNCPLCRIMRKEGRKRGIDHLRVIYSCEQPVPVEVREGATRRERTNLGTASYMPPIMGQMMAGAVLRELAGIEGPQSSPGGAR</sequence>
<dbReference type="PANTHER" id="PTHR43267">
    <property type="entry name" value="TRNA THREONYLCARBAMOYLADENOSINE DEHYDRATASE"/>
    <property type="match status" value="1"/>
</dbReference>
<dbReference type="GO" id="GO:0008641">
    <property type="term" value="F:ubiquitin-like modifier activating enzyme activity"/>
    <property type="evidence" value="ECO:0007669"/>
    <property type="project" value="InterPro"/>
</dbReference>
<dbReference type="GO" id="GO:0061504">
    <property type="term" value="P:cyclic threonylcarbamoyladenosine biosynthetic process"/>
    <property type="evidence" value="ECO:0007669"/>
    <property type="project" value="TreeGrafter"/>
</dbReference>
<reference evidence="2" key="1">
    <citation type="submission" date="2018-08" db="EMBL/GenBank/DDBJ databases">
        <title>Murine metabolic-syndrome-specific gut microbial biobank.</title>
        <authorList>
            <person name="Liu C."/>
        </authorList>
    </citation>
    <scope>NUCLEOTIDE SEQUENCE [LARGE SCALE GENOMIC DNA]</scope>
    <source>
        <strain evidence="2">Z82</strain>
    </source>
</reference>
<evidence type="ECO:0000259" key="1">
    <source>
        <dbReference type="Pfam" id="PF00899"/>
    </source>
</evidence>
<dbReference type="Pfam" id="PF00899">
    <property type="entry name" value="ThiF"/>
    <property type="match status" value="1"/>
</dbReference>
<dbReference type="InterPro" id="IPR035985">
    <property type="entry name" value="Ubiquitin-activating_enz"/>
</dbReference>
<feature type="domain" description="THIF-type NAD/FAD binding fold" evidence="1">
    <location>
        <begin position="13"/>
        <end position="247"/>
    </location>
</feature>
<dbReference type="CDD" id="cd00755">
    <property type="entry name" value="YgdL_like"/>
    <property type="match status" value="1"/>
</dbReference>
<dbReference type="PANTHER" id="PTHR43267:SF1">
    <property type="entry name" value="TRNA THREONYLCARBAMOYLADENOSINE DEHYDRATASE"/>
    <property type="match status" value="1"/>
</dbReference>
<dbReference type="InterPro" id="IPR045886">
    <property type="entry name" value="ThiF/MoeB/HesA"/>
</dbReference>
<accession>A0A7C9JI84</accession>
<dbReference type="Gene3D" id="3.40.50.720">
    <property type="entry name" value="NAD(P)-binding Rossmann-like Domain"/>
    <property type="match status" value="1"/>
</dbReference>
<evidence type="ECO:0000313" key="2">
    <source>
        <dbReference type="EMBL" id="NBI33582.1"/>
    </source>
</evidence>